<evidence type="ECO:0000313" key="3">
    <source>
        <dbReference type="EMBL" id="TSB46032.1"/>
    </source>
</evidence>
<feature type="transmembrane region" description="Helical" evidence="2">
    <location>
        <begin position="1081"/>
        <end position="1100"/>
    </location>
</feature>
<feature type="transmembrane region" description="Helical" evidence="2">
    <location>
        <begin position="165"/>
        <end position="185"/>
    </location>
</feature>
<feature type="transmembrane region" description="Helical" evidence="2">
    <location>
        <begin position="604"/>
        <end position="626"/>
    </location>
</feature>
<feature type="transmembrane region" description="Helical" evidence="2">
    <location>
        <begin position="464"/>
        <end position="483"/>
    </location>
</feature>
<organism evidence="3 4">
    <name type="scientific">Alkalicoccobacillus porphyridii</name>
    <dbReference type="NCBI Taxonomy" id="2597270"/>
    <lineage>
        <taxon>Bacteria</taxon>
        <taxon>Bacillati</taxon>
        <taxon>Bacillota</taxon>
        <taxon>Bacilli</taxon>
        <taxon>Bacillales</taxon>
        <taxon>Bacillaceae</taxon>
        <taxon>Alkalicoccobacillus</taxon>
    </lineage>
</organism>
<feature type="transmembrane region" description="Helical" evidence="2">
    <location>
        <begin position="895"/>
        <end position="918"/>
    </location>
</feature>
<feature type="transmembrane region" description="Helical" evidence="2">
    <location>
        <begin position="638"/>
        <end position="658"/>
    </location>
</feature>
<feature type="transmembrane region" description="Helical" evidence="2">
    <location>
        <begin position="845"/>
        <end position="864"/>
    </location>
</feature>
<feature type="transmembrane region" description="Helical" evidence="2">
    <location>
        <begin position="548"/>
        <end position="567"/>
    </location>
</feature>
<feature type="transmembrane region" description="Helical" evidence="2">
    <location>
        <begin position="1057"/>
        <end position="1076"/>
    </location>
</feature>
<dbReference type="RefSeq" id="WP_143849372.1">
    <property type="nucleotide sequence ID" value="NZ_VLXZ01000008.1"/>
</dbReference>
<protein>
    <submittedName>
        <fullName evidence="3">Uncharacterized protein</fullName>
    </submittedName>
</protein>
<feature type="transmembrane region" description="Helical" evidence="2">
    <location>
        <begin position="925"/>
        <end position="943"/>
    </location>
</feature>
<proteinExistence type="predicted"/>
<feature type="transmembrane region" description="Helical" evidence="2">
    <location>
        <begin position="305"/>
        <end position="322"/>
    </location>
</feature>
<dbReference type="AlphaFoldDB" id="A0A553ZX60"/>
<feature type="transmembrane region" description="Helical" evidence="2">
    <location>
        <begin position="1033"/>
        <end position="1051"/>
    </location>
</feature>
<feature type="transmembrane region" description="Helical" evidence="2">
    <location>
        <begin position="1106"/>
        <end position="1123"/>
    </location>
</feature>
<comment type="caution">
    <text evidence="3">The sequence shown here is derived from an EMBL/GenBank/DDBJ whole genome shotgun (WGS) entry which is preliminary data.</text>
</comment>
<feature type="transmembrane region" description="Helical" evidence="2">
    <location>
        <begin position="792"/>
        <end position="809"/>
    </location>
</feature>
<feature type="region of interest" description="Disordered" evidence="1">
    <location>
        <begin position="64"/>
        <end position="97"/>
    </location>
</feature>
<feature type="transmembrane region" description="Helical" evidence="2">
    <location>
        <begin position="223"/>
        <end position="243"/>
    </location>
</feature>
<feature type="transmembrane region" description="Helical" evidence="2">
    <location>
        <begin position="517"/>
        <end position="536"/>
    </location>
</feature>
<keyword evidence="2" id="KW-1133">Transmembrane helix</keyword>
<dbReference type="Proteomes" id="UP000318521">
    <property type="component" value="Unassembled WGS sequence"/>
</dbReference>
<keyword evidence="4" id="KW-1185">Reference proteome</keyword>
<accession>A0A553ZX60</accession>
<feature type="transmembrane region" description="Helical" evidence="2">
    <location>
        <begin position="415"/>
        <end position="433"/>
    </location>
</feature>
<gene>
    <name evidence="3" type="ORF">FN960_14125</name>
</gene>
<feature type="transmembrane region" description="Helical" evidence="2">
    <location>
        <begin position="136"/>
        <end position="153"/>
    </location>
</feature>
<keyword evidence="2" id="KW-0812">Transmembrane</keyword>
<feature type="transmembrane region" description="Helical" evidence="2">
    <location>
        <begin position="821"/>
        <end position="839"/>
    </location>
</feature>
<evidence type="ECO:0000256" key="2">
    <source>
        <dbReference type="SAM" id="Phobius"/>
    </source>
</evidence>
<feature type="transmembrane region" description="Helical" evidence="2">
    <location>
        <begin position="104"/>
        <end position="130"/>
    </location>
</feature>
<feature type="transmembrane region" description="Helical" evidence="2">
    <location>
        <begin position="579"/>
        <end position="597"/>
    </location>
</feature>
<reference evidence="3 4" key="1">
    <citation type="submission" date="2019-07" db="EMBL/GenBank/DDBJ databases">
        <authorList>
            <person name="Park Y.J."/>
            <person name="Jeong S.E."/>
            <person name="Jung H.S."/>
        </authorList>
    </citation>
    <scope>NUCLEOTIDE SEQUENCE [LARGE SCALE GENOMIC DNA]</scope>
    <source>
        <strain evidence="4">P16(2019)</strain>
    </source>
</reference>
<feature type="transmembrane region" description="Helical" evidence="2">
    <location>
        <begin position="280"/>
        <end position="299"/>
    </location>
</feature>
<feature type="transmembrane region" description="Helical" evidence="2">
    <location>
        <begin position="871"/>
        <end position="889"/>
    </location>
</feature>
<feature type="transmembrane region" description="Helical" evidence="2">
    <location>
        <begin position="689"/>
        <end position="707"/>
    </location>
</feature>
<feature type="transmembrane region" description="Helical" evidence="2">
    <location>
        <begin position="949"/>
        <end position="968"/>
    </location>
</feature>
<feature type="transmembrane region" description="Helical" evidence="2">
    <location>
        <begin position="197"/>
        <end position="216"/>
    </location>
</feature>
<evidence type="ECO:0000256" key="1">
    <source>
        <dbReference type="SAM" id="MobiDB-lite"/>
    </source>
</evidence>
<feature type="transmembrane region" description="Helical" evidence="2">
    <location>
        <begin position="495"/>
        <end position="511"/>
    </location>
</feature>
<feature type="transmembrane region" description="Helical" evidence="2">
    <location>
        <begin position="719"/>
        <end position="737"/>
    </location>
</feature>
<sequence length="1154" mass="130295">MNEEEKKKQLERMDTAIDEIVILYKEKRISLSTFVDVKKSFEEKKVSLLVENKAVEIKEPVINSEQKPTPVQREPVKKAPKPAPPKPSIIKKERSPEEKRKRRLTYILTSGVALLLLGGVLLALTNWLVLQATTKVFLISGIALVFAGMSYLAHRLKIKQTMLAFLMLFAFFVPIVFFSISYYGIFGSYLSMGGEGSMLFAALASLTCAALYAFLYSIEAHRVFQIVTLVATGVTSLYAAGFIASTVEVYVLILAVFVFVQLLLWRPIATNRYVKSYRSLLPWFVLSQLLLVALIQMILFNWSNLGFFNYMLIGTLFFLLACRHAPYRGLSIPAVLSFSIGLTGFIFTAEYIQAYMYAIVVLVLPAALYSVWMIERRSERGAMIYLPVQIMFYVSVVFTHLFGQIMLLVESTTPNLYFLTVSGAALLLLLSGWQAKKRLALFFSYLLSFYTVWFLFVFYVPDLITRSIIVSILFLGAYALTVFAKKVDTRLIRNPVKLVAGISFIMVVLELGSEQEWIYTTVLLAVMSVLSSLFALYEQKSFKKVTGIAGVSALFLATITGYSAFWGTNVSSLNMPLEWANHYLAASVLLVGMYFVYKRLQGVFIANLSFIGGGALYLIMLFQVMTHYSLFSTVFPELLTLHAIAGLGYFLLATLVVFKKKEFYWGVFAFSLFVYLSFLHYPFSDSPLIYWLVLLFVGGIFSVMGRAMKKKTAYGGKVFFINGQLLVIIVSIIYMPAIYVEALSPHGLMIPMAFLLAEIIKPLEKRIRTLQSIAFAVLLLLHNMIWFDHLSFVTISDSLLLTGGLILLSTMWRPISYQSKALLVSLGMLNTYPLGIMAAEAQEYGLVKIAIVLIISAGTIYYIEEKWRKDLYSLIPLLLASLVVVTSSVETLVSVILLILLAFATKAAGVHYIGWSLFNQKRFNVYQLTSTILVLTASIQLRVDTSFSTEVELVMATVLFAYLLLLFAKEKNQHIRYVKAASILIGFYYPYHLFISLVPVPDEFMSFVYIVPCILLVSLLLRLVSKDQSWRQPVEMVVVVFGFIGMSLSTLANQTLYGSLTLSILAILAILAGFYLKYAAYFVTGTVALLVNTLYATRAFWASVPWWIYLMAGGLILIGFATYQELKKREEDTTMGDQWRQFIYRIKNYFKNWN</sequence>
<evidence type="ECO:0000313" key="4">
    <source>
        <dbReference type="Proteomes" id="UP000318521"/>
    </source>
</evidence>
<name>A0A553ZX60_9BACI</name>
<feature type="transmembrane region" description="Helical" evidence="2">
    <location>
        <begin position="249"/>
        <end position="268"/>
    </location>
</feature>
<dbReference type="OrthoDB" id="1815069at2"/>
<feature type="transmembrane region" description="Helical" evidence="2">
    <location>
        <begin position="440"/>
        <end position="458"/>
    </location>
</feature>
<feature type="transmembrane region" description="Helical" evidence="2">
    <location>
        <begin position="980"/>
        <end position="998"/>
    </location>
</feature>
<feature type="transmembrane region" description="Helical" evidence="2">
    <location>
        <begin position="329"/>
        <end position="348"/>
    </location>
</feature>
<feature type="transmembrane region" description="Helical" evidence="2">
    <location>
        <begin position="663"/>
        <end position="683"/>
    </location>
</feature>
<feature type="transmembrane region" description="Helical" evidence="2">
    <location>
        <begin position="384"/>
        <end position="409"/>
    </location>
</feature>
<dbReference type="EMBL" id="VLXZ01000008">
    <property type="protein sequence ID" value="TSB46032.1"/>
    <property type="molecule type" value="Genomic_DNA"/>
</dbReference>
<feature type="transmembrane region" description="Helical" evidence="2">
    <location>
        <begin position="1004"/>
        <end position="1021"/>
    </location>
</feature>
<keyword evidence="2" id="KW-0472">Membrane</keyword>
<feature type="transmembrane region" description="Helical" evidence="2">
    <location>
        <begin position="354"/>
        <end position="372"/>
    </location>
</feature>